<evidence type="ECO:0000256" key="3">
    <source>
        <dbReference type="ARBA" id="ARBA00023125"/>
    </source>
</evidence>
<dbReference type="InterPro" id="IPR000792">
    <property type="entry name" value="Tscrpt_reg_LuxR_C"/>
</dbReference>
<comment type="caution">
    <text evidence="8">The sequence shown here is derived from an EMBL/GenBank/DDBJ whole genome shotgun (WGS) entry which is preliminary data.</text>
</comment>
<name>A0A8J7WNC8_9ACTN</name>
<protein>
    <submittedName>
        <fullName evidence="8">Response regulator transcription factor</fullName>
    </submittedName>
</protein>
<dbReference type="SUPFAM" id="SSF52172">
    <property type="entry name" value="CheY-like"/>
    <property type="match status" value="1"/>
</dbReference>
<dbReference type="InterPro" id="IPR039420">
    <property type="entry name" value="WalR-like"/>
</dbReference>
<dbReference type="PROSITE" id="PS00622">
    <property type="entry name" value="HTH_LUXR_1"/>
    <property type="match status" value="1"/>
</dbReference>
<dbReference type="Pfam" id="PF00072">
    <property type="entry name" value="Response_reg"/>
    <property type="match status" value="1"/>
</dbReference>
<dbReference type="SUPFAM" id="SSF46894">
    <property type="entry name" value="C-terminal effector domain of the bipartite response regulators"/>
    <property type="match status" value="1"/>
</dbReference>
<keyword evidence="3" id="KW-0238">DNA-binding</keyword>
<keyword evidence="9" id="KW-1185">Reference proteome</keyword>
<dbReference type="GO" id="GO:0000160">
    <property type="term" value="P:phosphorelay signal transduction system"/>
    <property type="evidence" value="ECO:0007669"/>
    <property type="project" value="InterPro"/>
</dbReference>
<feature type="domain" description="Response regulatory" evidence="7">
    <location>
        <begin position="11"/>
        <end position="127"/>
    </location>
</feature>
<gene>
    <name evidence="8" type="ORF">KGA66_09590</name>
</gene>
<dbReference type="CDD" id="cd17535">
    <property type="entry name" value="REC_NarL-like"/>
    <property type="match status" value="1"/>
</dbReference>
<keyword evidence="1 5" id="KW-0597">Phosphoprotein</keyword>
<dbReference type="InterPro" id="IPR016032">
    <property type="entry name" value="Sig_transdc_resp-reg_C-effctor"/>
</dbReference>
<dbReference type="SMART" id="SM00448">
    <property type="entry name" value="REC"/>
    <property type="match status" value="1"/>
</dbReference>
<dbReference type="PRINTS" id="PR00038">
    <property type="entry name" value="HTHLUXR"/>
</dbReference>
<evidence type="ECO:0000256" key="5">
    <source>
        <dbReference type="PROSITE-ProRule" id="PRU00169"/>
    </source>
</evidence>
<dbReference type="Gene3D" id="3.40.50.2300">
    <property type="match status" value="1"/>
</dbReference>
<dbReference type="SMART" id="SM00421">
    <property type="entry name" value="HTH_LUXR"/>
    <property type="match status" value="1"/>
</dbReference>
<evidence type="ECO:0000313" key="8">
    <source>
        <dbReference type="EMBL" id="MBS2963297.1"/>
    </source>
</evidence>
<proteinExistence type="predicted"/>
<evidence type="ECO:0000256" key="2">
    <source>
        <dbReference type="ARBA" id="ARBA00023015"/>
    </source>
</evidence>
<accession>A0A8J7WNC8</accession>
<keyword evidence="2" id="KW-0805">Transcription regulation</keyword>
<organism evidence="8 9">
    <name type="scientific">Actinocrinis puniceicyclus</name>
    <dbReference type="NCBI Taxonomy" id="977794"/>
    <lineage>
        <taxon>Bacteria</taxon>
        <taxon>Bacillati</taxon>
        <taxon>Actinomycetota</taxon>
        <taxon>Actinomycetes</taxon>
        <taxon>Catenulisporales</taxon>
        <taxon>Actinospicaceae</taxon>
        <taxon>Actinocrinis</taxon>
    </lineage>
</organism>
<dbReference type="InterPro" id="IPR011006">
    <property type="entry name" value="CheY-like_superfamily"/>
</dbReference>
<dbReference type="GO" id="GO:0003677">
    <property type="term" value="F:DNA binding"/>
    <property type="evidence" value="ECO:0007669"/>
    <property type="project" value="UniProtKB-KW"/>
</dbReference>
<evidence type="ECO:0000259" key="7">
    <source>
        <dbReference type="PROSITE" id="PS50110"/>
    </source>
</evidence>
<dbReference type="InterPro" id="IPR058245">
    <property type="entry name" value="NreC/VraR/RcsB-like_REC"/>
</dbReference>
<dbReference type="PANTHER" id="PTHR43214:SF24">
    <property type="entry name" value="TRANSCRIPTIONAL REGULATORY PROTEIN NARL-RELATED"/>
    <property type="match status" value="1"/>
</dbReference>
<evidence type="ECO:0000313" key="9">
    <source>
        <dbReference type="Proteomes" id="UP000677913"/>
    </source>
</evidence>
<dbReference type="RefSeq" id="WP_211466862.1">
    <property type="nucleotide sequence ID" value="NZ_JAGSXH010000024.1"/>
</dbReference>
<reference evidence="8" key="1">
    <citation type="submission" date="2021-04" db="EMBL/GenBank/DDBJ databases">
        <title>Genome based classification of Actinospica acidithermotolerans sp. nov., an actinobacterium isolated from an Indonesian hot spring.</title>
        <authorList>
            <person name="Kusuma A.B."/>
            <person name="Putra K.E."/>
            <person name="Nafisah S."/>
            <person name="Loh J."/>
            <person name="Nouioui I."/>
            <person name="Goodfellow M."/>
        </authorList>
    </citation>
    <scope>NUCLEOTIDE SEQUENCE</scope>
    <source>
        <strain evidence="8">DSM 45618</strain>
    </source>
</reference>
<dbReference type="Proteomes" id="UP000677913">
    <property type="component" value="Unassembled WGS sequence"/>
</dbReference>
<dbReference type="EMBL" id="JAGSXH010000024">
    <property type="protein sequence ID" value="MBS2963297.1"/>
    <property type="molecule type" value="Genomic_DNA"/>
</dbReference>
<keyword evidence="4" id="KW-0804">Transcription</keyword>
<evidence type="ECO:0000256" key="4">
    <source>
        <dbReference type="ARBA" id="ARBA00023163"/>
    </source>
</evidence>
<evidence type="ECO:0000256" key="1">
    <source>
        <dbReference type="ARBA" id="ARBA00022553"/>
    </source>
</evidence>
<dbReference type="PANTHER" id="PTHR43214">
    <property type="entry name" value="TWO-COMPONENT RESPONSE REGULATOR"/>
    <property type="match status" value="1"/>
</dbReference>
<dbReference type="PROSITE" id="PS50110">
    <property type="entry name" value="RESPONSE_REGULATORY"/>
    <property type="match status" value="1"/>
</dbReference>
<dbReference type="GO" id="GO:0006355">
    <property type="term" value="P:regulation of DNA-templated transcription"/>
    <property type="evidence" value="ECO:0007669"/>
    <property type="project" value="InterPro"/>
</dbReference>
<dbReference type="AlphaFoldDB" id="A0A8J7WNC8"/>
<dbReference type="PROSITE" id="PS50043">
    <property type="entry name" value="HTH_LUXR_2"/>
    <property type="match status" value="1"/>
</dbReference>
<dbReference type="InterPro" id="IPR001789">
    <property type="entry name" value="Sig_transdc_resp-reg_receiver"/>
</dbReference>
<sequence>MDSGSERPQIRVLVADDQAAVRDGLVTLLDLDPQITVVAAAGDGRQTLDAVAATDPDVVLMDLHMPVMDGIEATARITAQYPRTRVVVLTTYADDVSIHGALQAGALGYLTKDSGREDIARAVIAAAAGQSVLDGAVQRRLVSAAAAASSPVPMATAQSVSSRPDNLTAREIEVLRLIAAGSSNAQIAAQLFVSEATVKTHINHLFAKAGVRDRAQAVRYAYRHGLVG</sequence>
<feature type="domain" description="HTH luxR-type" evidence="6">
    <location>
        <begin position="160"/>
        <end position="225"/>
    </location>
</feature>
<dbReference type="CDD" id="cd06170">
    <property type="entry name" value="LuxR_C_like"/>
    <property type="match status" value="1"/>
</dbReference>
<feature type="modified residue" description="4-aspartylphosphate" evidence="5">
    <location>
        <position position="62"/>
    </location>
</feature>
<evidence type="ECO:0000259" key="6">
    <source>
        <dbReference type="PROSITE" id="PS50043"/>
    </source>
</evidence>
<dbReference type="Pfam" id="PF00196">
    <property type="entry name" value="GerE"/>
    <property type="match status" value="1"/>
</dbReference>